<sequence length="509" mass="55941">MLLIYRFVRLFLPILLIIISFAALLPGCEPKEEIVTRDSSARLEFSADTLVFDTVFVQTGTVTKRLWVYNRNRRAVRVEQIGLKTANSPYTLTVSGATGPLAQDVEIRGRDSLLLLVKAKLGPGAENTPFLVEDQVQFRTNGNEQQVALVAYGQNAYFHTAETLACNTVWRNDKPHVIYDFVRVDAGCTLTIEAGARVYVHAGSGIVIKGRLLVNPDLAPGEELKPDDPRFVRFAGDRLEAAYREIPGQWRGIQFDATSQGNVVRYAEIKNAGFGLLVFNPENRQPRPNVLVENSIIKNISGASLNFASGSASFDGAGILSFSGDFTLRNCLLTNCGEFAVRGLQGGNFALNFCTIANYTRGFVRPNPSLVFSDVLTLANGQPGPSVLPTVSILNSIVWGDKEDEIGFENVSRYANQITVRNSLLRTSTYREAGTATQPGFGRSDNIFTDPKFISTPDLPRGNRFDYRLDTLSPASNRPLLAPLLARDLLNKPRAATTPDLGAYERQNP</sequence>
<evidence type="ECO:0000313" key="1">
    <source>
        <dbReference type="EMBL" id="GGF58156.1"/>
    </source>
</evidence>
<comment type="caution">
    <text evidence="1">The sequence shown here is derived from an EMBL/GenBank/DDBJ whole genome shotgun (WGS) entry which is preliminary data.</text>
</comment>
<organism evidence="1 2">
    <name type="scientific">Hymenobacter qilianensis</name>
    <dbReference type="NCBI Taxonomy" id="1385715"/>
    <lineage>
        <taxon>Bacteria</taxon>
        <taxon>Pseudomonadati</taxon>
        <taxon>Bacteroidota</taxon>
        <taxon>Cytophagia</taxon>
        <taxon>Cytophagales</taxon>
        <taxon>Hymenobacteraceae</taxon>
        <taxon>Hymenobacter</taxon>
    </lineage>
</organism>
<keyword evidence="2" id="KW-1185">Reference proteome</keyword>
<dbReference type="Proteomes" id="UP000605392">
    <property type="component" value="Unassembled WGS sequence"/>
</dbReference>
<accession>A0ACB5PP61</accession>
<dbReference type="EMBL" id="BMFN01000001">
    <property type="protein sequence ID" value="GGF58156.1"/>
    <property type="molecule type" value="Genomic_DNA"/>
</dbReference>
<gene>
    <name evidence="1" type="ORF">GCM10011375_11630</name>
</gene>
<protein>
    <submittedName>
        <fullName evidence="1">Uncharacterized protein</fullName>
    </submittedName>
</protein>
<reference evidence="1 2" key="1">
    <citation type="journal article" date="2019" name="Int. J. Syst. Evol. Microbiol.">
        <title>The Global Catalogue of Microorganisms (GCM) 10K type strain sequencing project: providing services to taxonomists for standard genome sequencing and annotation.</title>
        <authorList>
            <consortium name="The Broad Institute Genomics Platform"/>
            <consortium name="The Broad Institute Genome Sequencing Center for Infectious Disease"/>
            <person name="Wu L."/>
            <person name="Ma J."/>
        </authorList>
    </citation>
    <scope>NUCLEOTIDE SEQUENCE [LARGE SCALE GENOMIC DNA]</scope>
    <source>
        <strain evidence="1 2">CGMCC 1.12720</strain>
    </source>
</reference>
<proteinExistence type="predicted"/>
<name>A0ACB5PP61_9BACT</name>
<evidence type="ECO:0000313" key="2">
    <source>
        <dbReference type="Proteomes" id="UP000605392"/>
    </source>
</evidence>